<keyword evidence="2" id="KW-1185">Reference proteome</keyword>
<sequence>MNNRQRKEHTVNNATDAQIFNYIKGMYAGQFATMSLESIETGKADKYGSVKHDVFAVTVWNDGSKTHNRFSCNEQDGELYN</sequence>
<evidence type="ECO:0000313" key="2">
    <source>
        <dbReference type="Proteomes" id="UP000224728"/>
    </source>
</evidence>
<name>A0A222Z868_9CAUD</name>
<proteinExistence type="predicted"/>
<dbReference type="EMBL" id="MF189177">
    <property type="protein sequence ID" value="ASR80702.1"/>
    <property type="molecule type" value="Genomic_DNA"/>
</dbReference>
<organism evidence="1 2">
    <name type="scientific">Arthrobacter phage Piccoletto</name>
    <dbReference type="NCBI Taxonomy" id="2024282"/>
    <lineage>
        <taxon>Viruses</taxon>
        <taxon>Duplodnaviria</taxon>
        <taxon>Heunggongvirae</taxon>
        <taxon>Uroviricota</taxon>
        <taxon>Caudoviricetes</taxon>
        <taxon>Berryhillviridae</taxon>
        <taxon>Jawnskivirus</taxon>
        <taxon>Jawnskivirus piccoletto</taxon>
        <taxon>Marthavirus piccoletto</taxon>
    </lineage>
</organism>
<dbReference type="OrthoDB" id="24251at10239"/>
<dbReference type="Proteomes" id="UP000224728">
    <property type="component" value="Segment"/>
</dbReference>
<evidence type="ECO:0000313" key="1">
    <source>
        <dbReference type="EMBL" id="ASR80702.1"/>
    </source>
</evidence>
<gene>
    <name evidence="1" type="ORF">SEA_PICCOLETTO_72</name>
</gene>
<protein>
    <submittedName>
        <fullName evidence="1">Uncharacterized protein</fullName>
    </submittedName>
</protein>
<accession>A0A222Z868</accession>
<reference evidence="1 2" key="1">
    <citation type="submission" date="2017-06" db="EMBL/GenBank/DDBJ databases">
        <authorList>
            <person name="Alvidrez A."/>
            <person name="Amparan D."/>
            <person name="Behrens K."/>
            <person name="Bonilla R."/>
            <person name="Bustillos I."/>
            <person name="Echeverri J."/>
            <person name="Girard H.G."/>
            <person name="Hidrogo M."/>
            <person name="Lujan J."/>
            <person name="Martinez M."/>
            <person name="Ontiveros C."/>
            <person name="Piedra M."/>
            <person name="Reyes N."/>
            <person name="Reyes P."/>
            <person name="Saenz P."/>
            <person name="Sanchez B."/>
            <person name="Suarez P."/>
            <person name="Torres G."/>
            <person name="Klyczek K."/>
            <person name="Garlena R.A."/>
            <person name="Russell D.A."/>
            <person name="Pope W.H."/>
            <person name="Jacobs-Sera D."/>
            <person name="Hendrix R.W."/>
            <person name="Hatfull G.F."/>
        </authorList>
    </citation>
    <scope>NUCLEOTIDE SEQUENCE [LARGE SCALE GENOMIC DNA]</scope>
</reference>